<feature type="region of interest" description="Disordered" evidence="1">
    <location>
        <begin position="44"/>
        <end position="69"/>
    </location>
</feature>
<protein>
    <submittedName>
        <fullName evidence="2">Uncharacterized protein</fullName>
    </submittedName>
</protein>
<feature type="compositionally biased region" description="Low complexity" evidence="1">
    <location>
        <begin position="190"/>
        <end position="207"/>
    </location>
</feature>
<keyword evidence="3" id="KW-1185">Reference proteome</keyword>
<dbReference type="AlphaFoldDB" id="A0A8H3IW89"/>
<feature type="region of interest" description="Disordered" evidence="1">
    <location>
        <begin position="174"/>
        <end position="216"/>
    </location>
</feature>
<dbReference type="Proteomes" id="UP000664521">
    <property type="component" value="Unassembled WGS sequence"/>
</dbReference>
<sequence length="329" mass="35657">MTYETVFHVISGIEVFQLTYGYFETNFEIVDNTRGQIGSGEVRSTRLSATNSTSTSLRTDDISPEFSTPSPLPNAPFLRHIRSDPPLDLNFTAFGQNISEADVLACYATAAIYLKQRIESHGDAPIPVTTPLHWAYGTASLTIQHQPSMTWSTLSAVLADLSLLQRSHPTTETTFSILLPGAPRPAGSGTLSRTQPSSPSSPLTAPTPHDPTTARVRDTPITLTFSAYGRALPAEDFLLAISQLTFRIISELLKPDGKDSSIGDEVELQWRWGRALVFVVPEREMTWGVLGTAVEGVTAFGTRFGWVSCDFEVGADGVGAVGRGFVGYL</sequence>
<reference evidence="2" key="1">
    <citation type="submission" date="2021-03" db="EMBL/GenBank/DDBJ databases">
        <authorList>
            <person name="Tagirdzhanova G."/>
        </authorList>
    </citation>
    <scope>NUCLEOTIDE SEQUENCE</scope>
</reference>
<accession>A0A8H3IW89</accession>
<comment type="caution">
    <text evidence="2">The sequence shown here is derived from an EMBL/GenBank/DDBJ whole genome shotgun (WGS) entry which is preliminary data.</text>
</comment>
<evidence type="ECO:0000313" key="2">
    <source>
        <dbReference type="EMBL" id="CAF9930785.1"/>
    </source>
</evidence>
<dbReference type="OrthoDB" id="5409818at2759"/>
<name>A0A8H3IW89_9LECA</name>
<organism evidence="2 3">
    <name type="scientific">Heterodermia speciosa</name>
    <dbReference type="NCBI Taxonomy" id="116794"/>
    <lineage>
        <taxon>Eukaryota</taxon>
        <taxon>Fungi</taxon>
        <taxon>Dikarya</taxon>
        <taxon>Ascomycota</taxon>
        <taxon>Pezizomycotina</taxon>
        <taxon>Lecanoromycetes</taxon>
        <taxon>OSLEUM clade</taxon>
        <taxon>Lecanoromycetidae</taxon>
        <taxon>Caliciales</taxon>
        <taxon>Physciaceae</taxon>
        <taxon>Heterodermia</taxon>
    </lineage>
</organism>
<feature type="compositionally biased region" description="Polar residues" evidence="1">
    <location>
        <begin position="45"/>
        <end position="57"/>
    </location>
</feature>
<evidence type="ECO:0000313" key="3">
    <source>
        <dbReference type="Proteomes" id="UP000664521"/>
    </source>
</evidence>
<dbReference type="EMBL" id="CAJPDS010000057">
    <property type="protein sequence ID" value="CAF9930785.1"/>
    <property type="molecule type" value="Genomic_DNA"/>
</dbReference>
<evidence type="ECO:0000256" key="1">
    <source>
        <dbReference type="SAM" id="MobiDB-lite"/>
    </source>
</evidence>
<proteinExistence type="predicted"/>
<gene>
    <name evidence="2" type="ORF">HETSPECPRED_007707</name>
</gene>